<keyword evidence="3" id="KW-1185">Reference proteome</keyword>
<proteinExistence type="predicted"/>
<dbReference type="Proteomes" id="UP000821837">
    <property type="component" value="Unassembled WGS sequence"/>
</dbReference>
<feature type="region of interest" description="Disordered" evidence="1">
    <location>
        <begin position="1"/>
        <end position="80"/>
    </location>
</feature>
<protein>
    <submittedName>
        <fullName evidence="2">Uncharacterized protein</fullName>
    </submittedName>
</protein>
<evidence type="ECO:0000313" key="2">
    <source>
        <dbReference type="EMBL" id="KAH7955620.1"/>
    </source>
</evidence>
<dbReference type="AlphaFoldDB" id="A0A9D4PTT8"/>
<sequence>MDTTQGSASAAAGKRPHEQTTSSEPQLDDGGGDEPPTKAPVSANVRQRDSTREQRGVSRPSVIDEADSEETASPTSARDGCTVNVVFSTAGST</sequence>
<reference evidence="2" key="2">
    <citation type="submission" date="2021-09" db="EMBL/GenBank/DDBJ databases">
        <authorList>
            <person name="Jia N."/>
            <person name="Wang J."/>
            <person name="Shi W."/>
            <person name="Du L."/>
            <person name="Sun Y."/>
            <person name="Zhan W."/>
            <person name="Jiang J."/>
            <person name="Wang Q."/>
            <person name="Zhang B."/>
            <person name="Ji P."/>
            <person name="Sakyi L.B."/>
            <person name="Cui X."/>
            <person name="Yuan T."/>
            <person name="Jiang B."/>
            <person name="Yang W."/>
            <person name="Lam T.T.-Y."/>
            <person name="Chang Q."/>
            <person name="Ding S."/>
            <person name="Wang X."/>
            <person name="Zhu J."/>
            <person name="Ruan X."/>
            <person name="Zhao L."/>
            <person name="Wei J."/>
            <person name="Que T."/>
            <person name="Du C."/>
            <person name="Cheng J."/>
            <person name="Dai P."/>
            <person name="Han X."/>
            <person name="Huang E."/>
            <person name="Gao Y."/>
            <person name="Liu J."/>
            <person name="Shao H."/>
            <person name="Ye R."/>
            <person name="Li L."/>
            <person name="Wei W."/>
            <person name="Wang X."/>
            <person name="Wang C."/>
            <person name="Huo Q."/>
            <person name="Li W."/>
            <person name="Guo W."/>
            <person name="Chen H."/>
            <person name="Chen S."/>
            <person name="Zhou L."/>
            <person name="Zhou L."/>
            <person name="Ni X."/>
            <person name="Tian J."/>
            <person name="Zhou Y."/>
            <person name="Sheng Y."/>
            <person name="Liu T."/>
            <person name="Pan Y."/>
            <person name="Xia L."/>
            <person name="Li J."/>
            <person name="Zhao F."/>
            <person name="Cao W."/>
        </authorList>
    </citation>
    <scope>NUCLEOTIDE SEQUENCE</scope>
    <source>
        <strain evidence="2">Rsan-2018</strain>
        <tissue evidence="2">Larvae</tissue>
    </source>
</reference>
<feature type="compositionally biased region" description="Basic and acidic residues" evidence="1">
    <location>
        <begin position="46"/>
        <end position="56"/>
    </location>
</feature>
<evidence type="ECO:0000313" key="3">
    <source>
        <dbReference type="Proteomes" id="UP000821837"/>
    </source>
</evidence>
<dbReference type="EMBL" id="JABSTV010001250">
    <property type="protein sequence ID" value="KAH7955620.1"/>
    <property type="molecule type" value="Genomic_DNA"/>
</dbReference>
<organism evidence="2 3">
    <name type="scientific">Rhipicephalus sanguineus</name>
    <name type="common">Brown dog tick</name>
    <name type="synonym">Ixodes sanguineus</name>
    <dbReference type="NCBI Taxonomy" id="34632"/>
    <lineage>
        <taxon>Eukaryota</taxon>
        <taxon>Metazoa</taxon>
        <taxon>Ecdysozoa</taxon>
        <taxon>Arthropoda</taxon>
        <taxon>Chelicerata</taxon>
        <taxon>Arachnida</taxon>
        <taxon>Acari</taxon>
        <taxon>Parasitiformes</taxon>
        <taxon>Ixodida</taxon>
        <taxon>Ixodoidea</taxon>
        <taxon>Ixodidae</taxon>
        <taxon>Rhipicephalinae</taxon>
        <taxon>Rhipicephalus</taxon>
        <taxon>Rhipicephalus</taxon>
    </lineage>
</organism>
<accession>A0A9D4PTT8</accession>
<name>A0A9D4PTT8_RHISA</name>
<gene>
    <name evidence="2" type="ORF">HPB52_001951</name>
</gene>
<evidence type="ECO:0000256" key="1">
    <source>
        <dbReference type="SAM" id="MobiDB-lite"/>
    </source>
</evidence>
<comment type="caution">
    <text evidence="2">The sequence shown here is derived from an EMBL/GenBank/DDBJ whole genome shotgun (WGS) entry which is preliminary data.</text>
</comment>
<reference evidence="2" key="1">
    <citation type="journal article" date="2020" name="Cell">
        <title>Large-Scale Comparative Analyses of Tick Genomes Elucidate Their Genetic Diversity and Vector Capacities.</title>
        <authorList>
            <consortium name="Tick Genome and Microbiome Consortium (TIGMIC)"/>
            <person name="Jia N."/>
            <person name="Wang J."/>
            <person name="Shi W."/>
            <person name="Du L."/>
            <person name="Sun Y."/>
            <person name="Zhan W."/>
            <person name="Jiang J.F."/>
            <person name="Wang Q."/>
            <person name="Zhang B."/>
            <person name="Ji P."/>
            <person name="Bell-Sakyi L."/>
            <person name="Cui X.M."/>
            <person name="Yuan T.T."/>
            <person name="Jiang B.G."/>
            <person name="Yang W.F."/>
            <person name="Lam T.T."/>
            <person name="Chang Q.C."/>
            <person name="Ding S.J."/>
            <person name="Wang X.J."/>
            <person name="Zhu J.G."/>
            <person name="Ruan X.D."/>
            <person name="Zhao L."/>
            <person name="Wei J.T."/>
            <person name="Ye R.Z."/>
            <person name="Que T.C."/>
            <person name="Du C.H."/>
            <person name="Zhou Y.H."/>
            <person name="Cheng J.X."/>
            <person name="Dai P.F."/>
            <person name="Guo W.B."/>
            <person name="Han X.H."/>
            <person name="Huang E.J."/>
            <person name="Li L.F."/>
            <person name="Wei W."/>
            <person name="Gao Y.C."/>
            <person name="Liu J.Z."/>
            <person name="Shao H.Z."/>
            <person name="Wang X."/>
            <person name="Wang C.C."/>
            <person name="Yang T.C."/>
            <person name="Huo Q.B."/>
            <person name="Li W."/>
            <person name="Chen H.Y."/>
            <person name="Chen S.E."/>
            <person name="Zhou L.G."/>
            <person name="Ni X.B."/>
            <person name="Tian J.H."/>
            <person name="Sheng Y."/>
            <person name="Liu T."/>
            <person name="Pan Y.S."/>
            <person name="Xia L.Y."/>
            <person name="Li J."/>
            <person name="Zhao F."/>
            <person name="Cao W.C."/>
        </authorList>
    </citation>
    <scope>NUCLEOTIDE SEQUENCE</scope>
    <source>
        <strain evidence="2">Rsan-2018</strain>
    </source>
</reference>